<name>A0A6J2T6Q1_DROLE</name>
<evidence type="ECO:0000313" key="2">
    <source>
        <dbReference type="RefSeq" id="XP_030370798.1"/>
    </source>
</evidence>
<accession>A0A6J2T6Q1</accession>
<keyword evidence="1" id="KW-1185">Reference proteome</keyword>
<proteinExistence type="predicted"/>
<evidence type="ECO:0000313" key="1">
    <source>
        <dbReference type="Proteomes" id="UP000504634"/>
    </source>
</evidence>
<organism evidence="1 2">
    <name type="scientific">Drosophila lebanonensis</name>
    <name type="common">Fruit fly</name>
    <name type="synonym">Scaptodrosophila lebanonensis</name>
    <dbReference type="NCBI Taxonomy" id="7225"/>
    <lineage>
        <taxon>Eukaryota</taxon>
        <taxon>Metazoa</taxon>
        <taxon>Ecdysozoa</taxon>
        <taxon>Arthropoda</taxon>
        <taxon>Hexapoda</taxon>
        <taxon>Insecta</taxon>
        <taxon>Pterygota</taxon>
        <taxon>Neoptera</taxon>
        <taxon>Endopterygota</taxon>
        <taxon>Diptera</taxon>
        <taxon>Brachycera</taxon>
        <taxon>Muscomorpha</taxon>
        <taxon>Ephydroidea</taxon>
        <taxon>Drosophilidae</taxon>
        <taxon>Scaptodrosophila</taxon>
    </lineage>
</organism>
<gene>
    <name evidence="2" type="primary">LOC115621319</name>
</gene>
<protein>
    <submittedName>
        <fullName evidence="2">Uncharacterized protein LOC115621319</fullName>
    </submittedName>
</protein>
<dbReference type="RefSeq" id="XP_030370798.1">
    <property type="nucleotide sequence ID" value="XM_030514938.1"/>
</dbReference>
<sequence length="42" mass="4960">MDNVFGNFENKFKHVSNAEGKKIALKLFGFYAVRWTLRKIIK</sequence>
<dbReference type="GeneID" id="115621319"/>
<reference evidence="2" key="1">
    <citation type="submission" date="2025-08" db="UniProtKB">
        <authorList>
            <consortium name="RefSeq"/>
        </authorList>
    </citation>
    <scope>IDENTIFICATION</scope>
    <source>
        <strain evidence="2">11010-0011.00</strain>
        <tissue evidence="2">Whole body</tissue>
    </source>
</reference>
<dbReference type="Proteomes" id="UP000504634">
    <property type="component" value="Unplaced"/>
</dbReference>
<dbReference type="OrthoDB" id="7803312at2759"/>
<dbReference type="AlphaFoldDB" id="A0A6J2T6Q1"/>